<comment type="subcellular location">
    <subcellularLocation>
        <location evidence="8">Cytoplasm</location>
    </subcellularLocation>
</comment>
<dbReference type="InterPro" id="IPR045864">
    <property type="entry name" value="aa-tRNA-synth_II/BPL/LPL"/>
</dbReference>
<evidence type="ECO:0000313" key="10">
    <source>
        <dbReference type="EMBL" id="WEL19567.1"/>
    </source>
</evidence>
<dbReference type="SUPFAM" id="SSF52954">
    <property type="entry name" value="Class II aaRS ABD-related"/>
    <property type="match status" value="1"/>
</dbReference>
<dbReference type="Pfam" id="PF13393">
    <property type="entry name" value="tRNA-synt_His"/>
    <property type="match status" value="1"/>
</dbReference>
<dbReference type="CDD" id="cd00773">
    <property type="entry name" value="HisRS-like_core"/>
    <property type="match status" value="1"/>
</dbReference>
<evidence type="ECO:0000313" key="11">
    <source>
        <dbReference type="Proteomes" id="UP001218034"/>
    </source>
</evidence>
<dbReference type="InterPro" id="IPR036621">
    <property type="entry name" value="Anticodon-bd_dom_sf"/>
</dbReference>
<evidence type="ECO:0000256" key="1">
    <source>
        <dbReference type="ARBA" id="ARBA00008226"/>
    </source>
</evidence>
<dbReference type="PANTHER" id="PTHR43707">
    <property type="entry name" value="HISTIDYL-TRNA SYNTHETASE"/>
    <property type="match status" value="1"/>
</dbReference>
<comment type="similarity">
    <text evidence="1 8">Belongs to the class-II aminoacyl-tRNA synthetase family.</text>
</comment>
<dbReference type="NCBIfam" id="TIGR00442">
    <property type="entry name" value="hisS"/>
    <property type="match status" value="1"/>
</dbReference>
<dbReference type="RefSeq" id="WP_347721407.1">
    <property type="nucleotide sequence ID" value="NZ_CP104395.1"/>
</dbReference>
<name>A0ABY8CEE5_9ARCH</name>
<keyword evidence="3 8" id="KW-0547">Nucleotide-binding</keyword>
<dbReference type="EC" id="6.1.1.21" evidence="8"/>
<keyword evidence="4 8" id="KW-0067">ATP-binding</keyword>
<evidence type="ECO:0000256" key="2">
    <source>
        <dbReference type="ARBA" id="ARBA00022598"/>
    </source>
</evidence>
<dbReference type="GO" id="GO:0004821">
    <property type="term" value="F:histidine-tRNA ligase activity"/>
    <property type="evidence" value="ECO:0007669"/>
    <property type="project" value="UniProtKB-EC"/>
</dbReference>
<evidence type="ECO:0000259" key="9">
    <source>
        <dbReference type="PROSITE" id="PS50862"/>
    </source>
</evidence>
<dbReference type="InterPro" id="IPR006195">
    <property type="entry name" value="aa-tRNA-synth_II"/>
</dbReference>
<keyword evidence="8" id="KW-0963">Cytoplasm</keyword>
<keyword evidence="11" id="KW-1185">Reference proteome</keyword>
<reference evidence="10 11" key="1">
    <citation type="submission" date="2022-09" db="EMBL/GenBank/DDBJ databases">
        <title>Xylan utilization by haloarchaea-nanohaloarchaea associations.</title>
        <authorList>
            <person name="Yakimov M."/>
        </authorList>
    </citation>
    <scope>NUCLEOTIDE SEQUENCE [LARGE SCALE GENOMIC DNA]</scope>
    <source>
        <strain evidence="10 11">SVXNc</strain>
    </source>
</reference>
<keyword evidence="6 8" id="KW-0030">Aminoacyl-tRNA synthetase</keyword>
<dbReference type="PIRSF" id="PIRSF001549">
    <property type="entry name" value="His-tRNA_synth"/>
    <property type="match status" value="1"/>
</dbReference>
<dbReference type="PROSITE" id="PS50862">
    <property type="entry name" value="AA_TRNA_LIGASE_II"/>
    <property type="match status" value="1"/>
</dbReference>
<dbReference type="InterPro" id="IPR033656">
    <property type="entry name" value="HisRS_anticodon"/>
</dbReference>
<dbReference type="Pfam" id="PF03129">
    <property type="entry name" value="HGTP_anticodon"/>
    <property type="match status" value="1"/>
</dbReference>
<dbReference type="InterPro" id="IPR041715">
    <property type="entry name" value="HisRS-like_core"/>
</dbReference>
<accession>A0ABY8CEE5</accession>
<dbReference type="InterPro" id="IPR015807">
    <property type="entry name" value="His-tRNA-ligase"/>
</dbReference>
<gene>
    <name evidence="8 10" type="primary">hisS</name>
    <name evidence="10" type="ORF">SVXNc_0549</name>
</gene>
<keyword evidence="5 8" id="KW-0648">Protein biosynthesis</keyword>
<evidence type="ECO:0000256" key="6">
    <source>
        <dbReference type="ARBA" id="ARBA00023146"/>
    </source>
</evidence>
<dbReference type="GeneID" id="90589986"/>
<evidence type="ECO:0000256" key="5">
    <source>
        <dbReference type="ARBA" id="ARBA00022917"/>
    </source>
</evidence>
<evidence type="ECO:0000256" key="4">
    <source>
        <dbReference type="ARBA" id="ARBA00022840"/>
    </source>
</evidence>
<dbReference type="Gene3D" id="3.30.930.10">
    <property type="entry name" value="Bira Bifunctional Protein, Domain 2"/>
    <property type="match status" value="1"/>
</dbReference>
<feature type="domain" description="Aminoacyl-transfer RNA synthetases class-II family profile" evidence="9">
    <location>
        <begin position="1"/>
        <end position="429"/>
    </location>
</feature>
<dbReference type="SUPFAM" id="SSF55681">
    <property type="entry name" value="Class II aaRS and biotin synthetases"/>
    <property type="match status" value="1"/>
</dbReference>
<dbReference type="InterPro" id="IPR004154">
    <property type="entry name" value="Anticodon-bd"/>
</dbReference>
<dbReference type="Proteomes" id="UP001218034">
    <property type="component" value="Chromosome"/>
</dbReference>
<protein>
    <recommendedName>
        <fullName evidence="8">Histidine--tRNA ligase</fullName>
        <ecNumber evidence="8">6.1.1.21</ecNumber>
    </recommendedName>
    <alternativeName>
        <fullName evidence="8">Histidyl-tRNA synthetase</fullName>
        <shortName evidence="8">HisRS</shortName>
    </alternativeName>
</protein>
<dbReference type="EMBL" id="CP104395">
    <property type="protein sequence ID" value="WEL19567.1"/>
    <property type="molecule type" value="Genomic_DNA"/>
</dbReference>
<dbReference type="Gene3D" id="3.40.50.800">
    <property type="entry name" value="Anticodon-binding domain"/>
    <property type="match status" value="1"/>
</dbReference>
<evidence type="ECO:0000256" key="3">
    <source>
        <dbReference type="ARBA" id="ARBA00022741"/>
    </source>
</evidence>
<proteinExistence type="inferred from homology"/>
<dbReference type="CDD" id="cd00859">
    <property type="entry name" value="HisRS_anticodon"/>
    <property type="match status" value="1"/>
</dbReference>
<dbReference type="InterPro" id="IPR004516">
    <property type="entry name" value="HisRS/HisZ"/>
</dbReference>
<comment type="catalytic activity">
    <reaction evidence="7 8">
        <text>tRNA(His) + L-histidine + ATP = L-histidyl-tRNA(His) + AMP + diphosphate + H(+)</text>
        <dbReference type="Rhea" id="RHEA:17313"/>
        <dbReference type="Rhea" id="RHEA-COMP:9665"/>
        <dbReference type="Rhea" id="RHEA-COMP:9689"/>
        <dbReference type="ChEBI" id="CHEBI:15378"/>
        <dbReference type="ChEBI" id="CHEBI:30616"/>
        <dbReference type="ChEBI" id="CHEBI:33019"/>
        <dbReference type="ChEBI" id="CHEBI:57595"/>
        <dbReference type="ChEBI" id="CHEBI:78442"/>
        <dbReference type="ChEBI" id="CHEBI:78527"/>
        <dbReference type="ChEBI" id="CHEBI:456215"/>
        <dbReference type="EC" id="6.1.1.21"/>
    </reaction>
</comment>
<evidence type="ECO:0000256" key="8">
    <source>
        <dbReference type="HAMAP-Rule" id="MF_00127"/>
    </source>
</evidence>
<evidence type="ECO:0000256" key="7">
    <source>
        <dbReference type="ARBA" id="ARBA00047639"/>
    </source>
</evidence>
<dbReference type="PANTHER" id="PTHR43707:SF1">
    <property type="entry name" value="HISTIDINE--TRNA LIGASE, MITOCHONDRIAL-RELATED"/>
    <property type="match status" value="1"/>
</dbReference>
<dbReference type="HAMAP" id="MF_00127">
    <property type="entry name" value="His_tRNA_synth"/>
    <property type="match status" value="1"/>
</dbReference>
<organism evidence="10 11">
    <name type="scientific">Candidatus Nanohalococcus occultus</name>
    <dbReference type="NCBI Taxonomy" id="2978047"/>
    <lineage>
        <taxon>Archaea</taxon>
        <taxon>Candidatus Nanohalarchaeota</taxon>
        <taxon>Candidatus Nanohalarchaeota incertae sedis</taxon>
        <taxon>Candidatus Nanohalococcus</taxon>
    </lineage>
</organism>
<keyword evidence="2 8" id="KW-0436">Ligase</keyword>
<sequence>MTEEIKGLKGFYDRYPEDWASWRKLIDTVENTAKEFGFREINAPSVEKADLYRVKSGEELMDQMYNFKDKGGREISLIPEQTPTRARLVQQRKDLKSPIKWFDTSKRWRYENVQRGRDREFFQTDFDVFGVDSVEADAEVIAAGATIYKKLDLDDRVNFLVNDRNLLESILEAHGIEKTEQAMKVIDDKEKMGSEEFIDELTDVGLEADQAEQVDEITSISGQINEQISELREQAPEDAQEAVDRMEALSETLEAYGVAEMVELDLSIVRGLAYYTGLVFEAFDSEGELRALFGGGRYDDLVGMFGGQDVPAVGFAFGYSTTIELLKKEDRWPLKEVETDVYVLTVSDSVKDKGMEYAKDLREKNLTVETDLSSRGFGSQLEYADSINAKRVLIVGERDLENDEVTIKHMDSGEEENIGKDEAVEKLTE</sequence>